<dbReference type="EMBL" id="BAABHS010000069">
    <property type="protein sequence ID" value="GAA4997512.1"/>
    <property type="molecule type" value="Genomic_DNA"/>
</dbReference>
<accession>A0ABP9IGR9</accession>
<name>A0ABP9IGR9_9ACTN</name>
<reference evidence="2" key="1">
    <citation type="journal article" date="2019" name="Int. J. Syst. Evol. Microbiol.">
        <title>The Global Catalogue of Microorganisms (GCM) 10K type strain sequencing project: providing services to taxonomists for standard genome sequencing and annotation.</title>
        <authorList>
            <consortium name="The Broad Institute Genomics Platform"/>
            <consortium name="The Broad Institute Genome Sequencing Center for Infectious Disease"/>
            <person name="Wu L."/>
            <person name="Ma J."/>
        </authorList>
    </citation>
    <scope>NUCLEOTIDE SEQUENCE [LARGE SCALE GENOMIC DNA]</scope>
    <source>
        <strain evidence="2">JCM 17986</strain>
    </source>
</reference>
<gene>
    <name evidence="1" type="ORF">GCM10023205_83670</name>
</gene>
<comment type="caution">
    <text evidence="1">The sequence shown here is derived from an EMBL/GenBank/DDBJ whole genome shotgun (WGS) entry which is preliminary data.</text>
</comment>
<sequence length="103" mass="11162">MPDDNQPRAEVFEPGVSYVRGWNDARSAARELAEELRLLGLEDDFAYLQGDVSMMGTGFVRLGKVMAETGTRFADLLALGLCVEIADLPCAEEPTHIDQSGSG</sequence>
<dbReference type="RefSeq" id="WP_345681146.1">
    <property type="nucleotide sequence ID" value="NZ_BAABHS010000069.1"/>
</dbReference>
<evidence type="ECO:0000313" key="2">
    <source>
        <dbReference type="Proteomes" id="UP001500466"/>
    </source>
</evidence>
<keyword evidence="2" id="KW-1185">Reference proteome</keyword>
<protein>
    <recommendedName>
        <fullName evidence="3">STAS domain-containing protein</fullName>
    </recommendedName>
</protein>
<evidence type="ECO:0000313" key="1">
    <source>
        <dbReference type="EMBL" id="GAA4997512.1"/>
    </source>
</evidence>
<dbReference type="Proteomes" id="UP001500466">
    <property type="component" value="Unassembled WGS sequence"/>
</dbReference>
<evidence type="ECO:0008006" key="3">
    <source>
        <dbReference type="Google" id="ProtNLM"/>
    </source>
</evidence>
<organism evidence="1 2">
    <name type="scientific">Yinghuangia aomiensis</name>
    <dbReference type="NCBI Taxonomy" id="676205"/>
    <lineage>
        <taxon>Bacteria</taxon>
        <taxon>Bacillati</taxon>
        <taxon>Actinomycetota</taxon>
        <taxon>Actinomycetes</taxon>
        <taxon>Kitasatosporales</taxon>
        <taxon>Streptomycetaceae</taxon>
        <taxon>Yinghuangia</taxon>
    </lineage>
</organism>
<proteinExistence type="predicted"/>